<comment type="caution">
    <text evidence="5">The sequence shown here is derived from an EMBL/GenBank/DDBJ whole genome shotgun (WGS) entry which is preliminary data.</text>
</comment>
<feature type="domain" description="Aminotransferase class I/classII large" evidence="4">
    <location>
        <begin position="30"/>
        <end position="390"/>
    </location>
</feature>
<dbReference type="EMBL" id="NHMP01000003">
    <property type="protein sequence ID" value="OXE49651.1"/>
    <property type="molecule type" value="Genomic_DNA"/>
</dbReference>
<dbReference type="PANTHER" id="PTHR42832">
    <property type="entry name" value="AMINO ACID AMINOTRANSFERASE"/>
    <property type="match status" value="1"/>
</dbReference>
<comment type="cofactor">
    <cofactor evidence="1">
        <name>pyridoxal 5'-phosphate</name>
        <dbReference type="ChEBI" id="CHEBI:597326"/>
    </cofactor>
</comment>
<proteinExistence type="predicted"/>
<organism evidence="5 6">
    <name type="scientific">Turicimonas muris</name>
    <dbReference type="NCBI Taxonomy" id="1796652"/>
    <lineage>
        <taxon>Bacteria</taxon>
        <taxon>Pseudomonadati</taxon>
        <taxon>Pseudomonadota</taxon>
        <taxon>Betaproteobacteria</taxon>
        <taxon>Burkholderiales</taxon>
        <taxon>Sutterellaceae</taxon>
        <taxon>Turicimonas</taxon>
    </lineage>
</organism>
<dbReference type="GO" id="GO:0009016">
    <property type="term" value="F:succinyldiaminopimelate transaminase activity"/>
    <property type="evidence" value="ECO:0007669"/>
    <property type="project" value="InterPro"/>
</dbReference>
<reference evidence="6" key="1">
    <citation type="submission" date="2017-05" db="EMBL/GenBank/DDBJ databases">
        <title>Improved OligoMM genomes.</title>
        <authorList>
            <person name="Garzetti D."/>
        </authorList>
    </citation>
    <scope>NUCLEOTIDE SEQUENCE [LARGE SCALE GENOMIC DNA]</scope>
    <source>
        <strain evidence="6">YL45</strain>
    </source>
</reference>
<dbReference type="Proteomes" id="UP000214610">
    <property type="component" value="Unassembled WGS sequence"/>
</dbReference>
<protein>
    <submittedName>
        <fullName evidence="5">Succinyldiaminopimelate transaminase</fullName>
    </submittedName>
</protein>
<dbReference type="NCBIfam" id="TIGR03538">
    <property type="entry name" value="DapC_gpp"/>
    <property type="match status" value="1"/>
</dbReference>
<keyword evidence="6" id="KW-1185">Reference proteome</keyword>
<dbReference type="InterPro" id="IPR015424">
    <property type="entry name" value="PyrdxlP-dep_Trfase"/>
</dbReference>
<evidence type="ECO:0000256" key="1">
    <source>
        <dbReference type="ARBA" id="ARBA00001933"/>
    </source>
</evidence>
<evidence type="ECO:0000313" key="6">
    <source>
        <dbReference type="Proteomes" id="UP000214610"/>
    </source>
</evidence>
<gene>
    <name evidence="5" type="ORF">ADH67_05825</name>
</gene>
<accession>A0A227KQB4</accession>
<dbReference type="InterPro" id="IPR015421">
    <property type="entry name" value="PyrdxlP-dep_Trfase_major"/>
</dbReference>
<dbReference type="InterPro" id="IPR004839">
    <property type="entry name" value="Aminotransferase_I/II_large"/>
</dbReference>
<dbReference type="SUPFAM" id="SSF53383">
    <property type="entry name" value="PLP-dependent transferases"/>
    <property type="match status" value="1"/>
</dbReference>
<dbReference type="Gene3D" id="3.90.1150.10">
    <property type="entry name" value="Aspartate Aminotransferase, domain 1"/>
    <property type="match status" value="1"/>
</dbReference>
<evidence type="ECO:0000256" key="2">
    <source>
        <dbReference type="ARBA" id="ARBA00022576"/>
    </source>
</evidence>
<dbReference type="RefSeq" id="WP_066593027.1">
    <property type="nucleotide sequence ID" value="NZ_CAJTBZ010000011.1"/>
</dbReference>
<keyword evidence="3" id="KW-0808">Transferase</keyword>
<sequence length="395" mass="44063">MNPDLALTRPYPFTRLKKLLEGSQPPAGKKHISLSIGEPKHPAPSSVLNELYHNFQLFEKYPSTNGMPELREAIANWNLRRHGVKLNPATQILPVNGSREALFSFTQAAIDSSKNPTVLMPCPFYQIYEGAAIMAGAKPVYIPTTAENDFVMDLEASASEEELENAQLVFVCSPSNPTGKVLGLAHWKKLFELADKYNFIIASDECYSEIYFDEDNPPLGALQAAKILGRDDFDKLVVFSSLSKRSNIPGMRTGFVAGDAKLLKPYLLYRTYHGCAMSGPLQKASIIAWNDEEHVKENRRLYHEKFEAGLPLVQQTLEVEMPDASFYLWAKTPIDDKVFTRRLYEEAGITVLPGSFLGRELANGINPGSGYVRIALVATTEEVKEATQRIAEFKI</sequence>
<dbReference type="Gene3D" id="3.40.640.10">
    <property type="entry name" value="Type I PLP-dependent aspartate aminotransferase-like (Major domain)"/>
    <property type="match status" value="1"/>
</dbReference>
<dbReference type="Pfam" id="PF00155">
    <property type="entry name" value="Aminotran_1_2"/>
    <property type="match status" value="1"/>
</dbReference>
<dbReference type="AlphaFoldDB" id="A0A227KQB4"/>
<dbReference type="GO" id="GO:0030170">
    <property type="term" value="F:pyridoxal phosphate binding"/>
    <property type="evidence" value="ECO:0007669"/>
    <property type="project" value="InterPro"/>
</dbReference>
<evidence type="ECO:0000256" key="3">
    <source>
        <dbReference type="ARBA" id="ARBA00022679"/>
    </source>
</evidence>
<dbReference type="GeneID" id="78361547"/>
<dbReference type="InterPro" id="IPR019878">
    <property type="entry name" value="DapC_beta/gammaproteobac"/>
</dbReference>
<evidence type="ECO:0000259" key="4">
    <source>
        <dbReference type="Pfam" id="PF00155"/>
    </source>
</evidence>
<keyword evidence="2" id="KW-0032">Aminotransferase</keyword>
<dbReference type="GO" id="GO:0009089">
    <property type="term" value="P:lysine biosynthetic process via diaminopimelate"/>
    <property type="evidence" value="ECO:0007669"/>
    <property type="project" value="InterPro"/>
</dbReference>
<evidence type="ECO:0000313" key="5">
    <source>
        <dbReference type="EMBL" id="OXE49651.1"/>
    </source>
</evidence>
<dbReference type="InterPro" id="IPR050881">
    <property type="entry name" value="LL-DAP_aminotransferase"/>
</dbReference>
<dbReference type="CDD" id="cd00609">
    <property type="entry name" value="AAT_like"/>
    <property type="match status" value="1"/>
</dbReference>
<name>A0A227KQB4_9BURK</name>
<dbReference type="InterPro" id="IPR015422">
    <property type="entry name" value="PyrdxlP-dep_Trfase_small"/>
</dbReference>
<dbReference type="PANTHER" id="PTHR42832:SF3">
    <property type="entry name" value="L-GLUTAMINE--4-(METHYLSULFANYL)-2-OXOBUTANOATE AMINOTRANSFERASE"/>
    <property type="match status" value="1"/>
</dbReference>